<dbReference type="EMBL" id="BPLQ01001202">
    <property type="protein sequence ID" value="GIX79632.1"/>
    <property type="molecule type" value="Genomic_DNA"/>
</dbReference>
<comment type="caution">
    <text evidence="1">The sequence shown here is derived from an EMBL/GenBank/DDBJ whole genome shotgun (WGS) entry which is preliminary data.</text>
</comment>
<evidence type="ECO:0000313" key="1">
    <source>
        <dbReference type="EMBL" id="GIX79632.1"/>
    </source>
</evidence>
<evidence type="ECO:0000313" key="2">
    <source>
        <dbReference type="Proteomes" id="UP001054837"/>
    </source>
</evidence>
<reference evidence="1 2" key="1">
    <citation type="submission" date="2021-06" db="EMBL/GenBank/DDBJ databases">
        <title>Caerostris darwini draft genome.</title>
        <authorList>
            <person name="Kono N."/>
            <person name="Arakawa K."/>
        </authorList>
    </citation>
    <scope>NUCLEOTIDE SEQUENCE [LARGE SCALE GENOMIC DNA]</scope>
</reference>
<organism evidence="1 2">
    <name type="scientific">Caerostris darwini</name>
    <dbReference type="NCBI Taxonomy" id="1538125"/>
    <lineage>
        <taxon>Eukaryota</taxon>
        <taxon>Metazoa</taxon>
        <taxon>Ecdysozoa</taxon>
        <taxon>Arthropoda</taxon>
        <taxon>Chelicerata</taxon>
        <taxon>Arachnida</taxon>
        <taxon>Araneae</taxon>
        <taxon>Araneomorphae</taxon>
        <taxon>Entelegynae</taxon>
        <taxon>Araneoidea</taxon>
        <taxon>Araneidae</taxon>
        <taxon>Caerostris</taxon>
    </lineage>
</organism>
<dbReference type="Proteomes" id="UP001054837">
    <property type="component" value="Unassembled WGS sequence"/>
</dbReference>
<keyword evidence="2" id="KW-1185">Reference proteome</keyword>
<sequence length="109" mass="12231">MACEYPPTLTSIAKYCLTVRTQRRKKKSESNPEIFFKNLLKHTAPTSQRQISCPTKNSPAHLIVRSVVSILLGPEEEESYAYSAHTLGVGALERFLPFNIQRALPAVED</sequence>
<proteinExistence type="predicted"/>
<dbReference type="AlphaFoldDB" id="A0AAV4N818"/>
<accession>A0AAV4N818</accession>
<name>A0AAV4N818_9ARAC</name>
<protein>
    <submittedName>
        <fullName evidence="1">Uncharacterized protein</fullName>
    </submittedName>
</protein>
<gene>
    <name evidence="1" type="ORF">CDAR_4191</name>
</gene>